<dbReference type="KEGG" id="melm:C7H73_15020"/>
<keyword evidence="1" id="KW-0732">Signal</keyword>
<name>A0A2P1NP66_9BURK</name>
<accession>A0A2P1NP66</accession>
<evidence type="ECO:0000256" key="1">
    <source>
        <dbReference type="SAM" id="SignalP"/>
    </source>
</evidence>
<dbReference type="EMBL" id="CP027792">
    <property type="protein sequence ID" value="AVP58851.1"/>
    <property type="molecule type" value="Genomic_DNA"/>
</dbReference>
<reference evidence="3" key="1">
    <citation type="submission" date="2018-03" db="EMBL/GenBank/DDBJ databases">
        <title>Genome sequencing of Melaminivora sp. strain SC2-7.</title>
        <authorList>
            <person name="Kim S.-J."/>
            <person name="Heo J."/>
            <person name="Ahn J.-H."/>
            <person name="Kwon S.-W."/>
        </authorList>
    </citation>
    <scope>NUCLEOTIDE SEQUENCE [LARGE SCALE GENOMIC DNA]</scope>
    <source>
        <strain evidence="3">SC2-7</strain>
    </source>
</reference>
<evidence type="ECO:0000313" key="3">
    <source>
        <dbReference type="Proteomes" id="UP000241829"/>
    </source>
</evidence>
<keyword evidence="3" id="KW-1185">Reference proteome</keyword>
<feature type="signal peptide" evidence="1">
    <location>
        <begin position="1"/>
        <end position="25"/>
    </location>
</feature>
<dbReference type="OrthoDB" id="5763254at2"/>
<evidence type="ECO:0000313" key="2">
    <source>
        <dbReference type="EMBL" id="AVP58851.1"/>
    </source>
</evidence>
<gene>
    <name evidence="2" type="ORF">C7H73_15020</name>
</gene>
<proteinExistence type="predicted"/>
<dbReference type="AlphaFoldDB" id="A0A2P1NP66"/>
<feature type="chain" id="PRO_5015111010" evidence="1">
    <location>
        <begin position="26"/>
        <end position="577"/>
    </location>
</feature>
<sequence>MKKNVMALSIAAMIGGLGFAGAASAAVITGTTGATNAAASIQAGEMAKATATSLTLAEGGVGNALIVPYFTTQNGNMSVFHVTNTDTDNGKVVKVRFRSAANSDDILDFQLFLSPGDVWTAAVLADENGLSQLVTSDNTCTVPHIPKNTFIPFRKGNLPAFAADQNQLTREGYVEIFNIADITNVKTWDAAGAVSATGTQFSPLYKATKHVNGVAPCSAAGEARTLLDDLAVTNFTEPTAVAAGLQTPSGGLMGDWYIQNIAQSTTFAGVTTTITANGRANFTHFPQVAQPATATANDVTADALFRTTFVRDAVGAPVTTAAKTLLDEDVPDLSTPMLPANAVAEGARAQASDLLAALAVTSVTNQYALNAPVQGKTDWVFSMPARRYNVVANYGAVSGASGASGPTAANAKYRLFTDLSAAATQDDNWFYTAVNAAAAPAGYGAGGTGQKAAGNTTVDAATGNICVYADGQKFWDREETTGTTGPTFSPGSTTKASFCGEVSVLAFNDTGKSVLGAEVARSNTTLGYVSGWGRLDTTNADMGLPLTGASFIKLTNPSAAAGMMGTYGITWPHRFTK</sequence>
<organism evidence="2 3">
    <name type="scientific">Pulveribacter suum</name>
    <dbReference type="NCBI Taxonomy" id="2116657"/>
    <lineage>
        <taxon>Bacteria</taxon>
        <taxon>Pseudomonadati</taxon>
        <taxon>Pseudomonadota</taxon>
        <taxon>Betaproteobacteria</taxon>
        <taxon>Burkholderiales</taxon>
        <taxon>Comamonadaceae</taxon>
        <taxon>Pulveribacter</taxon>
    </lineage>
</organism>
<dbReference type="Proteomes" id="UP000241829">
    <property type="component" value="Chromosome"/>
</dbReference>
<protein>
    <submittedName>
        <fullName evidence="2">Cell surface protein</fullName>
    </submittedName>
</protein>